<protein>
    <submittedName>
        <fullName evidence="1">Uncharacterized protein</fullName>
    </submittedName>
</protein>
<dbReference type="AlphaFoldDB" id="A0A5B7E2G8"/>
<dbReference type="EMBL" id="VSRR010001746">
    <property type="protein sequence ID" value="MPC27423.1"/>
    <property type="molecule type" value="Genomic_DNA"/>
</dbReference>
<organism evidence="1 2">
    <name type="scientific">Portunus trituberculatus</name>
    <name type="common">Swimming crab</name>
    <name type="synonym">Neptunus trituberculatus</name>
    <dbReference type="NCBI Taxonomy" id="210409"/>
    <lineage>
        <taxon>Eukaryota</taxon>
        <taxon>Metazoa</taxon>
        <taxon>Ecdysozoa</taxon>
        <taxon>Arthropoda</taxon>
        <taxon>Crustacea</taxon>
        <taxon>Multicrustacea</taxon>
        <taxon>Malacostraca</taxon>
        <taxon>Eumalacostraca</taxon>
        <taxon>Eucarida</taxon>
        <taxon>Decapoda</taxon>
        <taxon>Pleocyemata</taxon>
        <taxon>Brachyura</taxon>
        <taxon>Eubrachyura</taxon>
        <taxon>Portunoidea</taxon>
        <taxon>Portunidae</taxon>
        <taxon>Portuninae</taxon>
        <taxon>Portunus</taxon>
    </lineage>
</organism>
<dbReference type="Proteomes" id="UP000324222">
    <property type="component" value="Unassembled WGS sequence"/>
</dbReference>
<gene>
    <name evidence="1" type="ORF">E2C01_020593</name>
</gene>
<name>A0A5B7E2G8_PORTR</name>
<accession>A0A5B7E2G8</accession>
<sequence length="41" mass="4363">MARPSDGGSQFAWLVPDSRDARLLPATATSIPPPLQISVKD</sequence>
<proteinExistence type="predicted"/>
<keyword evidence="2" id="KW-1185">Reference proteome</keyword>
<evidence type="ECO:0000313" key="1">
    <source>
        <dbReference type="EMBL" id="MPC27423.1"/>
    </source>
</evidence>
<evidence type="ECO:0000313" key="2">
    <source>
        <dbReference type="Proteomes" id="UP000324222"/>
    </source>
</evidence>
<comment type="caution">
    <text evidence="1">The sequence shown here is derived from an EMBL/GenBank/DDBJ whole genome shotgun (WGS) entry which is preliminary data.</text>
</comment>
<reference evidence="1 2" key="1">
    <citation type="submission" date="2019-05" db="EMBL/GenBank/DDBJ databases">
        <title>Another draft genome of Portunus trituberculatus and its Hox gene families provides insights of decapod evolution.</title>
        <authorList>
            <person name="Jeong J.-H."/>
            <person name="Song I."/>
            <person name="Kim S."/>
            <person name="Choi T."/>
            <person name="Kim D."/>
            <person name="Ryu S."/>
            <person name="Kim W."/>
        </authorList>
    </citation>
    <scope>NUCLEOTIDE SEQUENCE [LARGE SCALE GENOMIC DNA]</scope>
    <source>
        <tissue evidence="1">Muscle</tissue>
    </source>
</reference>